<proteinExistence type="predicted"/>
<sequence length="95" mass="10768">MPHNRLNLTNLVALFRSRSSLPPTRQMDYLSFPNFGRLRSGASLSLLPPRVYVPWLLRRRSGNDGGQQCRGIIRPLIDQYKADVRLSTNTCALSV</sequence>
<accession>A0A166LH83</accession>
<dbReference type="EMBL" id="LFIW01002755">
    <property type="protein sequence ID" value="KZL63518.1"/>
    <property type="molecule type" value="Genomic_DNA"/>
</dbReference>
<name>A0A166LH83_COLIC</name>
<reference evidence="1 2" key="1">
    <citation type="submission" date="2015-06" db="EMBL/GenBank/DDBJ databases">
        <title>Survival trade-offs in plant roots during colonization by closely related pathogenic and mutualistic fungi.</title>
        <authorList>
            <person name="Hacquard S."/>
            <person name="Kracher B."/>
            <person name="Hiruma K."/>
            <person name="Weinman A."/>
            <person name="Muench P."/>
            <person name="Garrido Oter R."/>
            <person name="Ver Loren van Themaat E."/>
            <person name="Dallerey J.-F."/>
            <person name="Damm U."/>
            <person name="Henrissat B."/>
            <person name="Lespinet O."/>
            <person name="Thon M."/>
            <person name="Kemen E."/>
            <person name="McHardy A.C."/>
            <person name="Schulze-Lefert P."/>
            <person name="O'Connell R.J."/>
        </authorList>
    </citation>
    <scope>NUCLEOTIDE SEQUENCE [LARGE SCALE GENOMIC DNA]</scope>
    <source>
        <strain evidence="1 2">MAFF 238704</strain>
    </source>
</reference>
<dbReference type="Proteomes" id="UP000076584">
    <property type="component" value="Unassembled WGS sequence"/>
</dbReference>
<evidence type="ECO:0000313" key="2">
    <source>
        <dbReference type="Proteomes" id="UP000076584"/>
    </source>
</evidence>
<gene>
    <name evidence="1" type="ORF">CI238_12733</name>
</gene>
<organism evidence="1 2">
    <name type="scientific">Colletotrichum incanum</name>
    <name type="common">Soybean anthracnose fungus</name>
    <dbReference type="NCBI Taxonomy" id="1573173"/>
    <lineage>
        <taxon>Eukaryota</taxon>
        <taxon>Fungi</taxon>
        <taxon>Dikarya</taxon>
        <taxon>Ascomycota</taxon>
        <taxon>Pezizomycotina</taxon>
        <taxon>Sordariomycetes</taxon>
        <taxon>Hypocreomycetidae</taxon>
        <taxon>Glomerellales</taxon>
        <taxon>Glomerellaceae</taxon>
        <taxon>Colletotrichum</taxon>
        <taxon>Colletotrichum spaethianum species complex</taxon>
    </lineage>
</organism>
<keyword evidence="2" id="KW-1185">Reference proteome</keyword>
<dbReference type="AlphaFoldDB" id="A0A166LH83"/>
<comment type="caution">
    <text evidence="1">The sequence shown here is derived from an EMBL/GenBank/DDBJ whole genome shotgun (WGS) entry which is preliminary data.</text>
</comment>
<evidence type="ECO:0000313" key="1">
    <source>
        <dbReference type="EMBL" id="KZL63518.1"/>
    </source>
</evidence>
<protein>
    <submittedName>
        <fullName evidence="1">Uncharacterized protein</fullName>
    </submittedName>
</protein>